<dbReference type="AlphaFoldDB" id="A0AAN9A9C3"/>
<evidence type="ECO:0000313" key="2">
    <source>
        <dbReference type="EMBL" id="KAK7078969.1"/>
    </source>
</evidence>
<dbReference type="PANTHER" id="PTHR16166:SF141">
    <property type="entry name" value="INTERMEMBRANE LIPID TRANSFER PROTEIN VPS13D"/>
    <property type="match status" value="1"/>
</dbReference>
<dbReference type="Proteomes" id="UP001381693">
    <property type="component" value="Unassembled WGS sequence"/>
</dbReference>
<dbReference type="GO" id="GO:0006623">
    <property type="term" value="P:protein targeting to vacuole"/>
    <property type="evidence" value="ECO:0007669"/>
    <property type="project" value="TreeGrafter"/>
</dbReference>
<dbReference type="PANTHER" id="PTHR16166">
    <property type="entry name" value="VACUOLAR PROTEIN SORTING-ASSOCIATED PROTEIN VPS13"/>
    <property type="match status" value="1"/>
</dbReference>
<reference evidence="2 3" key="1">
    <citation type="submission" date="2023-11" db="EMBL/GenBank/DDBJ databases">
        <title>Halocaridina rubra genome assembly.</title>
        <authorList>
            <person name="Smith C."/>
        </authorList>
    </citation>
    <scope>NUCLEOTIDE SEQUENCE [LARGE SCALE GENOMIC DNA]</scope>
    <source>
        <strain evidence="2">EP-1</strain>
        <tissue evidence="2">Whole</tissue>
    </source>
</reference>
<comment type="caution">
    <text evidence="2">The sequence shown here is derived from an EMBL/GenBank/DDBJ whole genome shotgun (WGS) entry which is preliminary data.</text>
</comment>
<protein>
    <submittedName>
        <fullName evidence="2">Vacuolar protein sorting-associated protein</fullName>
    </submittedName>
</protein>
<dbReference type="GO" id="GO:0045053">
    <property type="term" value="P:protein retention in Golgi apparatus"/>
    <property type="evidence" value="ECO:0007669"/>
    <property type="project" value="TreeGrafter"/>
</dbReference>
<proteinExistence type="predicted"/>
<name>A0AAN9A9C3_HALRR</name>
<sequence length="693" mass="77960">MAPYPDEVNILVINEIANEGSRTSSYLVHPHPFCELCGPRNTSGKKANAQLIRRLSPGSIFPVPLKLIDLEINVRPVPPSNSRSVFSFSNKTVFSTSLLKLGMYEGGVRQCHALNTNKELPFRLVPAGAIPACSGCCFIHNCTLQVAPKTTVAIPLLYAWARILVRPISPVGGGWLYCKEPLHWMTLLQLRQTASDLRECPVINTQVPPFRFCVHVKRDNFPVDSSYPSPPSSSPLSAARQGDWVQPGHSIILVSPLTLQNLLPYDLHFKVKTTENQGRVKPGEDSSLHSIDPTESITLVLWTDSFMSSGEINLNPTSSPYVLAVKLEDFNKRILYIHVRVRPHYGGALKVIVYAGYWLINKTGLPLIFKQEGVSHDAAGQDKEHEVARCAAPLLFSFTDRDASPMLVARVGSNLHPEARAQFCHKLPLTQGTWMRRLRVSRLDSRPDHVYVVGVDVRPGRGRYRDTYMVTFSPRFQIENRSSHELTIAQKCFATSFKDPSAQSTWLRAIPGCWLPFHWPRLDKDQLLCICLRDLPGSYWSGGFLIDKIDSFYLNIRDISGNCSFIRVEIIINDATYFIVFTDADSVPPPFRIDNFSEVPITYFQTGTQEERLRTVVKPRSCVAYAWDDVMLLPHITCIAPGGTSATYNMDVLDEGARLTYENFIYIAFTGTFSKLADLCSDIMYDIRYVYLF</sequence>
<organism evidence="2 3">
    <name type="scientific">Halocaridina rubra</name>
    <name type="common">Hawaiian red shrimp</name>
    <dbReference type="NCBI Taxonomy" id="373956"/>
    <lineage>
        <taxon>Eukaryota</taxon>
        <taxon>Metazoa</taxon>
        <taxon>Ecdysozoa</taxon>
        <taxon>Arthropoda</taxon>
        <taxon>Crustacea</taxon>
        <taxon>Multicrustacea</taxon>
        <taxon>Malacostraca</taxon>
        <taxon>Eumalacostraca</taxon>
        <taxon>Eucarida</taxon>
        <taxon>Decapoda</taxon>
        <taxon>Pleocyemata</taxon>
        <taxon>Caridea</taxon>
        <taxon>Atyoidea</taxon>
        <taxon>Atyidae</taxon>
        <taxon>Halocaridina</taxon>
    </lineage>
</organism>
<evidence type="ECO:0000259" key="1">
    <source>
        <dbReference type="Pfam" id="PF25036"/>
    </source>
</evidence>
<dbReference type="Pfam" id="PF25036">
    <property type="entry name" value="VPS13_VAB"/>
    <property type="match status" value="1"/>
</dbReference>
<dbReference type="EMBL" id="JAXCGZ010007614">
    <property type="protein sequence ID" value="KAK7078969.1"/>
    <property type="molecule type" value="Genomic_DNA"/>
</dbReference>
<dbReference type="GO" id="GO:0007005">
    <property type="term" value="P:mitochondrion organization"/>
    <property type="evidence" value="ECO:0007669"/>
    <property type="project" value="TreeGrafter"/>
</dbReference>
<keyword evidence="3" id="KW-1185">Reference proteome</keyword>
<evidence type="ECO:0000313" key="3">
    <source>
        <dbReference type="Proteomes" id="UP001381693"/>
    </source>
</evidence>
<gene>
    <name evidence="2" type="primary">vps13d</name>
    <name evidence="2" type="ORF">SK128_010901</name>
</gene>
<dbReference type="InterPro" id="IPR009543">
    <property type="entry name" value="VPS13_VAB"/>
</dbReference>
<feature type="domain" description="Vacuolar protein sorting-associated protein 13 VPS13 adaptor binding" evidence="1">
    <location>
        <begin position="145"/>
        <end position="629"/>
    </location>
</feature>
<dbReference type="InterPro" id="IPR026847">
    <property type="entry name" value="VPS13"/>
</dbReference>
<accession>A0AAN9A9C3</accession>